<gene>
    <name evidence="7" type="primary">TSPAN33</name>
    <name evidence="7" type="ORF">SK128_008187</name>
</gene>
<comment type="similarity">
    <text evidence="2">Belongs to the tetraspanin (TM4SF) family.</text>
</comment>
<proteinExistence type="inferred from homology"/>
<dbReference type="PANTHER" id="PTHR19282:SF489">
    <property type="entry name" value="TETRASPANIN-RELATED"/>
    <property type="match status" value="1"/>
</dbReference>
<keyword evidence="3 6" id="KW-0812">Transmembrane</keyword>
<evidence type="ECO:0000313" key="8">
    <source>
        <dbReference type="Proteomes" id="UP001381693"/>
    </source>
</evidence>
<dbReference type="Pfam" id="PF00335">
    <property type="entry name" value="Tetraspanin"/>
    <property type="match status" value="1"/>
</dbReference>
<dbReference type="GO" id="GO:0005886">
    <property type="term" value="C:plasma membrane"/>
    <property type="evidence" value="ECO:0007669"/>
    <property type="project" value="TreeGrafter"/>
</dbReference>
<protein>
    <submittedName>
        <fullName evidence="7">Tetraspanin-33</fullName>
    </submittedName>
</protein>
<feature type="transmembrane region" description="Helical" evidence="6">
    <location>
        <begin position="63"/>
        <end position="87"/>
    </location>
</feature>
<dbReference type="PROSITE" id="PS00421">
    <property type="entry name" value="TM4_1"/>
    <property type="match status" value="1"/>
</dbReference>
<keyword evidence="4 6" id="KW-1133">Transmembrane helix</keyword>
<organism evidence="7 8">
    <name type="scientific">Halocaridina rubra</name>
    <name type="common">Hawaiian red shrimp</name>
    <dbReference type="NCBI Taxonomy" id="373956"/>
    <lineage>
        <taxon>Eukaryota</taxon>
        <taxon>Metazoa</taxon>
        <taxon>Ecdysozoa</taxon>
        <taxon>Arthropoda</taxon>
        <taxon>Crustacea</taxon>
        <taxon>Multicrustacea</taxon>
        <taxon>Malacostraca</taxon>
        <taxon>Eumalacostraca</taxon>
        <taxon>Eucarida</taxon>
        <taxon>Decapoda</taxon>
        <taxon>Pleocyemata</taxon>
        <taxon>Caridea</taxon>
        <taxon>Atyoidea</taxon>
        <taxon>Atyidae</taxon>
        <taxon>Halocaridina</taxon>
    </lineage>
</organism>
<evidence type="ECO:0000313" key="7">
    <source>
        <dbReference type="EMBL" id="KAK7067807.1"/>
    </source>
</evidence>
<dbReference type="InterPro" id="IPR018503">
    <property type="entry name" value="Tetraspanin_CS"/>
</dbReference>
<evidence type="ECO:0000256" key="1">
    <source>
        <dbReference type="ARBA" id="ARBA00004141"/>
    </source>
</evidence>
<comment type="subcellular location">
    <subcellularLocation>
        <location evidence="1">Membrane</location>
        <topology evidence="1">Multi-pass membrane protein</topology>
    </subcellularLocation>
</comment>
<dbReference type="InterPro" id="IPR018499">
    <property type="entry name" value="Tetraspanin/Peripherin"/>
</dbReference>
<dbReference type="Proteomes" id="UP001381693">
    <property type="component" value="Unassembled WGS sequence"/>
</dbReference>
<keyword evidence="5 6" id="KW-0472">Membrane</keyword>
<dbReference type="PANTHER" id="PTHR19282">
    <property type="entry name" value="TETRASPANIN"/>
    <property type="match status" value="1"/>
</dbReference>
<reference evidence="7 8" key="1">
    <citation type="submission" date="2023-11" db="EMBL/GenBank/DDBJ databases">
        <title>Halocaridina rubra genome assembly.</title>
        <authorList>
            <person name="Smith C."/>
        </authorList>
    </citation>
    <scope>NUCLEOTIDE SEQUENCE [LARGE SCALE GENOMIC DNA]</scope>
    <source>
        <strain evidence="7">EP-1</strain>
        <tissue evidence="7">Whole</tissue>
    </source>
</reference>
<comment type="caution">
    <text evidence="7">The sequence shown here is derived from an EMBL/GenBank/DDBJ whole genome shotgun (WGS) entry which is preliminary data.</text>
</comment>
<dbReference type="EMBL" id="JAXCGZ010017688">
    <property type="protein sequence ID" value="KAK7067807.1"/>
    <property type="molecule type" value="Genomic_DNA"/>
</dbReference>
<feature type="transmembrane region" description="Helical" evidence="6">
    <location>
        <begin position="23"/>
        <end position="51"/>
    </location>
</feature>
<evidence type="ECO:0000256" key="5">
    <source>
        <dbReference type="ARBA" id="ARBA00023136"/>
    </source>
</evidence>
<name>A0AAN9A343_HALRR</name>
<keyword evidence="8" id="KW-1185">Reference proteome</keyword>
<evidence type="ECO:0000256" key="2">
    <source>
        <dbReference type="ARBA" id="ARBA00006840"/>
    </source>
</evidence>
<evidence type="ECO:0000256" key="3">
    <source>
        <dbReference type="ARBA" id="ARBA00022692"/>
    </source>
</evidence>
<accession>A0AAN9A343</accession>
<dbReference type="AlphaFoldDB" id="A0AAN9A343"/>
<sequence length="199" mass="22199">MAIGLYGVVFTAQDLHGFKSIEIAYIIITDVSGVMVALGAIIFMVSFAGCVGALRENLCLLKLYFWSLTLFLIAELMFAIACIIFPWKSREILESILSTRLIENYRDSENTQNLVDFLQKEGIMTGMPTITLTVRKPVQALRDVVYLLRAASLIIGEWSELQSLNSGVDGNDIKMTDISVDTDLNTINEKIILVRLTLK</sequence>
<dbReference type="PRINTS" id="PR00259">
    <property type="entry name" value="TMFOUR"/>
</dbReference>
<evidence type="ECO:0000256" key="4">
    <source>
        <dbReference type="ARBA" id="ARBA00022989"/>
    </source>
</evidence>
<evidence type="ECO:0000256" key="6">
    <source>
        <dbReference type="SAM" id="Phobius"/>
    </source>
</evidence>